<evidence type="ECO:0000256" key="1">
    <source>
        <dbReference type="ARBA" id="ARBA00004479"/>
    </source>
</evidence>
<dbReference type="EMBL" id="SOYY01000004">
    <property type="protein sequence ID" value="KAA0722713.1"/>
    <property type="molecule type" value="Genomic_DNA"/>
</dbReference>
<dbReference type="PROSITE" id="PS51450">
    <property type="entry name" value="LRR"/>
    <property type="match status" value="4"/>
</dbReference>
<feature type="transmembrane region" description="Helical" evidence="9">
    <location>
        <begin position="777"/>
        <end position="803"/>
    </location>
</feature>
<dbReference type="Pfam" id="PF13855">
    <property type="entry name" value="LRR_8"/>
    <property type="match status" value="2"/>
</dbReference>
<dbReference type="SMART" id="SM00365">
    <property type="entry name" value="LRR_SD22"/>
    <property type="match status" value="4"/>
</dbReference>
<evidence type="ECO:0000256" key="3">
    <source>
        <dbReference type="ARBA" id="ARBA00022614"/>
    </source>
</evidence>
<dbReference type="AlphaFoldDB" id="A0A5A9PLL6"/>
<evidence type="ECO:0000256" key="6">
    <source>
        <dbReference type="ARBA" id="ARBA00022737"/>
    </source>
</evidence>
<evidence type="ECO:0000256" key="4">
    <source>
        <dbReference type="ARBA" id="ARBA00022692"/>
    </source>
</evidence>
<evidence type="ECO:0000313" key="12">
    <source>
        <dbReference type="Proteomes" id="UP000324632"/>
    </source>
</evidence>
<evidence type="ECO:0000256" key="2">
    <source>
        <dbReference type="ARBA" id="ARBA00010439"/>
    </source>
</evidence>
<keyword evidence="5" id="KW-0732">Signal</keyword>
<dbReference type="GO" id="GO:0016020">
    <property type="term" value="C:membrane"/>
    <property type="evidence" value="ECO:0007669"/>
    <property type="project" value="UniProtKB-SubCell"/>
</dbReference>
<keyword evidence="3" id="KW-0433">Leucine-rich repeat</keyword>
<dbReference type="InterPro" id="IPR003591">
    <property type="entry name" value="Leu-rich_rpt_typical-subtyp"/>
</dbReference>
<evidence type="ECO:0000256" key="7">
    <source>
        <dbReference type="ARBA" id="ARBA00022989"/>
    </source>
</evidence>
<accession>A0A5A9PLL6</accession>
<dbReference type="SMART" id="SM00082">
    <property type="entry name" value="LRRCT"/>
    <property type="match status" value="2"/>
</dbReference>
<dbReference type="InterPro" id="IPR032675">
    <property type="entry name" value="LRR_dom_sf"/>
</dbReference>
<evidence type="ECO:0000256" key="9">
    <source>
        <dbReference type="SAM" id="Phobius"/>
    </source>
</evidence>
<evidence type="ECO:0000313" key="11">
    <source>
        <dbReference type="EMBL" id="KAA0722713.1"/>
    </source>
</evidence>
<feature type="domain" description="LRRCT" evidence="10">
    <location>
        <begin position="403"/>
        <end position="453"/>
    </location>
</feature>
<dbReference type="FunFam" id="3.80.10.10:FF:000001">
    <property type="entry name" value="SLIT and NTRK-like family, member 1"/>
    <property type="match status" value="2"/>
</dbReference>
<gene>
    <name evidence="11" type="ORF">E1301_Tti015462</name>
</gene>
<dbReference type="GO" id="GO:0051965">
    <property type="term" value="P:positive regulation of synapse assembly"/>
    <property type="evidence" value="ECO:0007669"/>
    <property type="project" value="TreeGrafter"/>
</dbReference>
<organism evidence="11 12">
    <name type="scientific">Triplophysa tibetana</name>
    <dbReference type="NCBI Taxonomy" id="1572043"/>
    <lineage>
        <taxon>Eukaryota</taxon>
        <taxon>Metazoa</taxon>
        <taxon>Chordata</taxon>
        <taxon>Craniata</taxon>
        <taxon>Vertebrata</taxon>
        <taxon>Euteleostomi</taxon>
        <taxon>Actinopterygii</taxon>
        <taxon>Neopterygii</taxon>
        <taxon>Teleostei</taxon>
        <taxon>Ostariophysi</taxon>
        <taxon>Cypriniformes</taxon>
        <taxon>Nemacheilidae</taxon>
        <taxon>Triplophysa</taxon>
    </lineage>
</organism>
<dbReference type="PANTHER" id="PTHR45773:SF1">
    <property type="entry name" value="SLIT AND NTRK-LIKE PROTEIN 6"/>
    <property type="match status" value="1"/>
</dbReference>
<keyword evidence="12" id="KW-1185">Reference proteome</keyword>
<keyword evidence="8 9" id="KW-0472">Membrane</keyword>
<protein>
    <submittedName>
        <fullName evidence="11">SLIT and NTRK-like protein 6</fullName>
    </submittedName>
</protein>
<comment type="caution">
    <text evidence="11">The sequence shown here is derived from an EMBL/GenBank/DDBJ whole genome shotgun (WGS) entry which is preliminary data.</text>
</comment>
<keyword evidence="6" id="KW-0677">Repeat</keyword>
<evidence type="ECO:0000256" key="8">
    <source>
        <dbReference type="ARBA" id="ARBA00023136"/>
    </source>
</evidence>
<evidence type="ECO:0000259" key="10">
    <source>
        <dbReference type="SMART" id="SM00082"/>
    </source>
</evidence>
<reference evidence="11 12" key="1">
    <citation type="journal article" date="2019" name="Mol. Ecol. Resour.">
        <title>Chromosome-level genome assembly of Triplophysa tibetana, a fish adapted to the harsh high-altitude environment of the Tibetan Plateau.</title>
        <authorList>
            <person name="Yang X."/>
            <person name="Liu H."/>
            <person name="Ma Z."/>
            <person name="Zou Y."/>
            <person name="Zou M."/>
            <person name="Mao Y."/>
            <person name="Li X."/>
            <person name="Wang H."/>
            <person name="Chen T."/>
            <person name="Wang W."/>
            <person name="Yang R."/>
        </authorList>
    </citation>
    <scope>NUCLEOTIDE SEQUENCE [LARGE SCALE GENOMIC DNA]</scope>
    <source>
        <strain evidence="11">TTIB1903HZAU</strain>
        <tissue evidence="11">Muscle</tissue>
    </source>
</reference>
<comment type="similarity">
    <text evidence="2">Belongs to the SLITRK family.</text>
</comment>
<dbReference type="PANTHER" id="PTHR45773">
    <property type="entry name" value="SLIT AND NTRK-LIKE PROTEIN 4-RELATED"/>
    <property type="match status" value="1"/>
</dbReference>
<dbReference type="Proteomes" id="UP000324632">
    <property type="component" value="Chromosome 4"/>
</dbReference>
<dbReference type="SMART" id="SM00369">
    <property type="entry name" value="LRR_TYP"/>
    <property type="match status" value="9"/>
</dbReference>
<dbReference type="Gene3D" id="3.80.10.10">
    <property type="entry name" value="Ribonuclease Inhibitor"/>
    <property type="match status" value="2"/>
</dbReference>
<sequence>MCRCRPDYLSAKLQVTRQLAVLRKLTGQSLELIKYTHNNLNPKITAAKAYLANVSFTRFQEVCMRLQTVPSMMVCIEWAMSSALQDCDITEGLASVLIRGCCGVSRGPAHSAADTMKRPSALAHGFVQEFKRSVCLSSSHAVFALSCQHAARGCHAARWTSQRPSRYDRKHFSLKCSTGTGRIRDKMQARIIFICLFFAGASSGDTEARVSYGGGCESLCTCEEKEGQLYMNCEERNISKISQVQVPANKSFHLNLYKNDLVELRAEDMDAFQKASTLHLGANSIQELEPGVFSSLGSLKKLHINSNFLVMLKEDTFQGLVGLEYLQADTNFIQVVEPGAFSTLIRLKVLILNDNSIEFLPANIFRFVPLTHLDLRGNKLQTLPYVGFLEHIGRIMELLLEDNAWVCDCEILHLKVWIENMRAQSSIGDVICNGPRHLKGTPLAKVKRDVLCPFHAGINLEEPSKSLDMVVTPSSKVVQIPKAKDDAKIPTPANGLGTFCVSPCSCHNHPSTGFLVHCEDRGIQRISDLGVFEQSPTKLVLTGNLIQRLLKYDFVTYDSLELLNLANNQIDYIDNETFLSLSSLKKLYLNGNRMEKISATMFLGLHNLEYLYLEYNLIKEIEAGSFNPLTKLKLLFLNNNLLNALPGQIFRNVPLLKLNLRKNFFMHLPVSNVLDQLNNLEQIYLEDNPWDCSCDLVSLKQWGEKLNKDTVVGSILCHTPRKLSSIELRNIKHDVLCPGLVTYYSLPGATENGVPVTTAPEGGTSGFFRSLTEAVPLSVLILCLLILFLIVIFCSAGIVVFMLHRRRRKAKKKQAEEQPRESSPIHLHYSMYGHKTTHHVTERQGTSMYDDAGRSPIIQVCRNPSYCSQHKEYELDEYDGEKPKHICPSILDKEGESLLTGANVKFRAVTDYPAEFGSLGDATSLYKNILERERELQQLSLTEYLRKNISHLQPPMDMQVPNHHQELKLMERLVYARPRKVMVEQTKNEYFELKANLHAEPDYLEVLEHQTSFN</sequence>
<keyword evidence="4 9" id="KW-0812">Transmembrane</keyword>
<dbReference type="GO" id="GO:0007409">
    <property type="term" value="P:axonogenesis"/>
    <property type="evidence" value="ECO:0007669"/>
    <property type="project" value="TreeGrafter"/>
</dbReference>
<evidence type="ECO:0000256" key="5">
    <source>
        <dbReference type="ARBA" id="ARBA00022729"/>
    </source>
</evidence>
<keyword evidence="7 9" id="KW-1133">Transmembrane helix</keyword>
<name>A0A5A9PLL6_9TELE</name>
<proteinExistence type="inferred from homology"/>
<comment type="subcellular location">
    <subcellularLocation>
        <location evidence="1">Membrane</location>
        <topology evidence="1">Single-pass type I membrane protein</topology>
    </subcellularLocation>
</comment>
<dbReference type="InterPro" id="IPR000483">
    <property type="entry name" value="Cys-rich_flank_reg_C"/>
</dbReference>
<dbReference type="SUPFAM" id="SSF52058">
    <property type="entry name" value="L domain-like"/>
    <property type="match status" value="2"/>
</dbReference>
<feature type="domain" description="LRRCT" evidence="10">
    <location>
        <begin position="688"/>
        <end position="738"/>
    </location>
</feature>
<dbReference type="InterPro" id="IPR001611">
    <property type="entry name" value="Leu-rich_rpt"/>
</dbReference>